<keyword evidence="8 11" id="KW-0378">Hydrolase</keyword>
<accession>G3ALM3</accession>
<keyword evidence="4 11" id="KW-0479">Metal-binding</keyword>
<dbReference type="InterPro" id="IPR015940">
    <property type="entry name" value="UBA"/>
</dbReference>
<dbReference type="Proteomes" id="UP000000709">
    <property type="component" value="Unassembled WGS sequence"/>
</dbReference>
<gene>
    <name evidence="18" type="ORF">SPAPADRAFT_66248</name>
</gene>
<keyword evidence="19" id="KW-1185">Reference proteome</keyword>
<dbReference type="Pfam" id="PF17807">
    <property type="entry name" value="zf-UBP_var"/>
    <property type="match status" value="1"/>
</dbReference>
<proteinExistence type="inferred from homology"/>
<dbReference type="STRING" id="619300.G3ALM3"/>
<dbReference type="InterPro" id="IPR033864">
    <property type="entry name" value="UBA2_scUBP14-like"/>
</dbReference>
<dbReference type="EMBL" id="GL996501">
    <property type="protein sequence ID" value="EGW33266.1"/>
    <property type="molecule type" value="Genomic_DNA"/>
</dbReference>
<dbReference type="PIRSF" id="PIRSF016308">
    <property type="entry name" value="UBP"/>
    <property type="match status" value="1"/>
</dbReference>
<dbReference type="MEROPS" id="C19.083"/>
<dbReference type="GeneID" id="18875091"/>
<dbReference type="CDD" id="cd14385">
    <property type="entry name" value="UBA1_spUBP14_like"/>
    <property type="match status" value="1"/>
</dbReference>
<comment type="catalytic activity">
    <reaction evidence="1 11">
        <text>Thiol-dependent hydrolysis of ester, thioester, amide, peptide and isopeptide bonds formed by the C-terminal Gly of ubiquitin (a 76-residue protein attached to proteins as an intracellular targeting signal).</text>
        <dbReference type="EC" id="3.4.19.12"/>
    </reaction>
</comment>
<dbReference type="OrthoDB" id="361536at2759"/>
<dbReference type="CDD" id="cd14298">
    <property type="entry name" value="UBA2_scUBP14_like"/>
    <property type="match status" value="1"/>
</dbReference>
<dbReference type="GO" id="GO:0005829">
    <property type="term" value="C:cytosol"/>
    <property type="evidence" value="ECO:0007669"/>
    <property type="project" value="TreeGrafter"/>
</dbReference>
<dbReference type="GO" id="GO:0005634">
    <property type="term" value="C:nucleus"/>
    <property type="evidence" value="ECO:0007669"/>
    <property type="project" value="TreeGrafter"/>
</dbReference>
<dbReference type="InterPro" id="IPR018200">
    <property type="entry name" value="USP_CS"/>
</dbReference>
<dbReference type="InParanoid" id="G3ALM3"/>
<evidence type="ECO:0000256" key="1">
    <source>
        <dbReference type="ARBA" id="ARBA00000707"/>
    </source>
</evidence>
<feature type="binding site" evidence="13">
    <location>
        <position position="187"/>
    </location>
    <ligand>
        <name>Zn(2+)</name>
        <dbReference type="ChEBI" id="CHEBI:29105"/>
    </ligand>
</feature>
<dbReference type="InterPro" id="IPR009060">
    <property type="entry name" value="UBA-like_sf"/>
</dbReference>
<dbReference type="SMART" id="SM00290">
    <property type="entry name" value="ZnF_UBP"/>
    <property type="match status" value="1"/>
</dbReference>
<dbReference type="SUPFAM" id="SSF54001">
    <property type="entry name" value="Cysteine proteinases"/>
    <property type="match status" value="1"/>
</dbReference>
<comment type="similarity">
    <text evidence="2 11">Belongs to the peptidase C19 family.</text>
</comment>
<dbReference type="InterPro" id="IPR041432">
    <property type="entry name" value="UBP13_Znf-UBP_var"/>
</dbReference>
<dbReference type="SMART" id="SM00165">
    <property type="entry name" value="UBA"/>
    <property type="match status" value="2"/>
</dbReference>
<dbReference type="PANTHER" id="PTHR24006">
    <property type="entry name" value="UBIQUITIN CARBOXYL-TERMINAL HYDROLASE"/>
    <property type="match status" value="1"/>
</dbReference>
<evidence type="ECO:0000313" key="18">
    <source>
        <dbReference type="EMBL" id="EGW33266.1"/>
    </source>
</evidence>
<evidence type="ECO:0000256" key="4">
    <source>
        <dbReference type="ARBA" id="ARBA00022723"/>
    </source>
</evidence>
<keyword evidence="6 14" id="KW-0863">Zinc-finger</keyword>
<keyword evidence="7 11" id="KW-0833">Ubl conjugation pathway</keyword>
<evidence type="ECO:0000259" key="16">
    <source>
        <dbReference type="PROSITE" id="PS50235"/>
    </source>
</evidence>
<evidence type="ECO:0000256" key="10">
    <source>
        <dbReference type="ARBA" id="ARBA00022833"/>
    </source>
</evidence>
<dbReference type="PROSITE" id="PS00972">
    <property type="entry name" value="USP_1"/>
    <property type="match status" value="1"/>
</dbReference>
<evidence type="ECO:0000256" key="3">
    <source>
        <dbReference type="ARBA" id="ARBA00022670"/>
    </source>
</evidence>
<feature type="domain" description="UBP-type" evidence="17">
    <location>
        <begin position="162"/>
        <end position="271"/>
    </location>
</feature>
<dbReference type="Gene3D" id="1.10.8.10">
    <property type="entry name" value="DNA helicase RuvA subunit, C-terminal domain"/>
    <property type="match status" value="2"/>
</dbReference>
<dbReference type="PANTHER" id="PTHR24006:SF664">
    <property type="entry name" value="UBIQUITIN CARBOXYL-TERMINAL HYDROLASE"/>
    <property type="match status" value="1"/>
</dbReference>
<feature type="domain" description="UBA" evidence="15">
    <location>
        <begin position="579"/>
        <end position="620"/>
    </location>
</feature>
<organism evidence="19">
    <name type="scientific">Spathaspora passalidarum (strain NRRL Y-27907 / 11-Y1)</name>
    <dbReference type="NCBI Taxonomy" id="619300"/>
    <lineage>
        <taxon>Eukaryota</taxon>
        <taxon>Fungi</taxon>
        <taxon>Dikarya</taxon>
        <taxon>Ascomycota</taxon>
        <taxon>Saccharomycotina</taxon>
        <taxon>Pichiomycetes</taxon>
        <taxon>Debaryomycetaceae</taxon>
        <taxon>Spathaspora</taxon>
    </lineage>
</organism>
<dbReference type="eggNOG" id="KOG0944">
    <property type="taxonomic scope" value="Eukaryota"/>
</dbReference>
<evidence type="ECO:0000256" key="9">
    <source>
        <dbReference type="ARBA" id="ARBA00022807"/>
    </source>
</evidence>
<feature type="binding site" evidence="13">
    <location>
        <position position="204"/>
    </location>
    <ligand>
        <name>Zn(2+)</name>
        <dbReference type="ChEBI" id="CHEBI:29105"/>
    </ligand>
</feature>
<dbReference type="Gene3D" id="3.30.40.10">
    <property type="entry name" value="Zinc/RING finger domain, C3HC4 (zinc finger)"/>
    <property type="match status" value="2"/>
</dbReference>
<dbReference type="Pfam" id="PF00627">
    <property type="entry name" value="UBA"/>
    <property type="match status" value="2"/>
</dbReference>
<keyword evidence="3 11" id="KW-0645">Protease</keyword>
<dbReference type="FunFam" id="1.10.8.10:FF:000086">
    <property type="entry name" value="Ubiquitin carboxyl-terminal hydrolase"/>
    <property type="match status" value="1"/>
</dbReference>
<dbReference type="Pfam" id="PF02148">
    <property type="entry name" value="zf-UBP"/>
    <property type="match status" value="1"/>
</dbReference>
<feature type="domain" description="UBA" evidence="15">
    <location>
        <begin position="640"/>
        <end position="680"/>
    </location>
</feature>
<sequence>MTIQLPSDIPSTIPSGSKIYKDDCMYSFDTAENNDLGLDIDLKTYRAYSRTPSHNYTKENFLRTGNYLYLNIKKTLKPQEQRDRLLYDHNGRSSPKIQKLEVKDVSDEDYYNTTISVYDIKEDKLHPRESLSPEFNRLIDEILTANSSNRQDEIKQWEQEILPCEHSIDVQQFEIGDQLDLTKCGECELGENLWICLHCGVLGCGRQQYGSALKGNGHALAHFELSQHPVAIKLGSLSAEADSCDVYCYQCNDEVKVPNLADKLVKFGIDLNKVTKTEKSLVELNIDQNLNYDFRLEGKDGTKLVPVYGSGLTGFQNLGNSCYINSVLQALFTLPSYQNFFKSLKFPDNVNPADDLQSQLIKIYDGLLSGRYSKPGSLKGDDYQLGIKPSAFKTLIGDKHVEFSTQKQQDAFEFLLYFFDKVDSEFGLKLNQDLKFLLANKLICMNCSHGTLTEELVDNISVPVEDTVESVKEDGTKIYKPVTLEDCFRSYTEDEAIEGYECDHCHSKSVAVKACGFQTYPKHLVVNVKRIQLENWVPVKVEVPIKIPYELNLEDFPAPEFGEGETEIVIEQNKSSTFTPDQEAMSTLLGMGFPESRCVKGLYHTGNKNAEDAMNWIFGHMDDADIDAPFVEPETSKSSEPSEDSIVMLTSMGFTHQLARKALILNNGDANAAAEWLFTNPDDDGVIEETNKPAVNIEDEKNELLSRLKQGPRGSPRYKLQSAICHKGGSVHSGHYVVFIRKEVLGKEEWVLFNDEKVVICDEESLNDIKDKAYIYVFEQV</sequence>
<evidence type="ECO:0000256" key="2">
    <source>
        <dbReference type="ARBA" id="ARBA00009085"/>
    </source>
</evidence>
<name>G3ALM3_SPAPN</name>
<dbReference type="GO" id="GO:0006508">
    <property type="term" value="P:proteolysis"/>
    <property type="evidence" value="ECO:0007669"/>
    <property type="project" value="UniProtKB-KW"/>
</dbReference>
<evidence type="ECO:0000259" key="15">
    <source>
        <dbReference type="PROSITE" id="PS50030"/>
    </source>
</evidence>
<dbReference type="KEGG" id="spaa:SPAPADRAFT_66248"/>
<keyword evidence="10 11" id="KW-0862">Zinc</keyword>
<dbReference type="PROSITE" id="PS50235">
    <property type="entry name" value="USP_3"/>
    <property type="match status" value="1"/>
</dbReference>
<dbReference type="InterPro" id="IPR038765">
    <property type="entry name" value="Papain-like_cys_pep_sf"/>
</dbReference>
<dbReference type="InterPro" id="IPR001394">
    <property type="entry name" value="Peptidase_C19_UCH"/>
</dbReference>
<dbReference type="FunCoup" id="G3ALM3">
    <property type="interactions" value="988"/>
</dbReference>
<dbReference type="SUPFAM" id="SSF57850">
    <property type="entry name" value="RING/U-box"/>
    <property type="match status" value="1"/>
</dbReference>
<evidence type="ECO:0000256" key="7">
    <source>
        <dbReference type="ARBA" id="ARBA00022786"/>
    </source>
</evidence>
<dbReference type="GO" id="GO:0004843">
    <property type="term" value="F:cysteine-type deubiquitinase activity"/>
    <property type="evidence" value="ECO:0007669"/>
    <property type="project" value="UniProtKB-UniRule"/>
</dbReference>
<feature type="binding site" evidence="13">
    <location>
        <position position="184"/>
    </location>
    <ligand>
        <name>Zn(2+)</name>
        <dbReference type="ChEBI" id="CHEBI:29105"/>
    </ligand>
</feature>
<evidence type="ECO:0000256" key="8">
    <source>
        <dbReference type="ARBA" id="ARBA00022801"/>
    </source>
</evidence>
<evidence type="ECO:0000256" key="12">
    <source>
        <dbReference type="PIRSR" id="PIRSR016308-1"/>
    </source>
</evidence>
<dbReference type="RefSeq" id="XP_007374781.1">
    <property type="nucleotide sequence ID" value="XM_007374719.1"/>
</dbReference>
<keyword evidence="5" id="KW-0677">Repeat</keyword>
<feature type="active site" description="Nucleophile" evidence="12">
    <location>
        <position position="322"/>
    </location>
</feature>
<protein>
    <recommendedName>
        <fullName evidence="11">Ubiquitin carboxyl-terminal hydrolase</fullName>
        <ecNumber evidence="11">3.4.19.12</ecNumber>
    </recommendedName>
</protein>
<dbReference type="InterPro" id="IPR016652">
    <property type="entry name" value="Ubiquitinyl_hydrolase"/>
</dbReference>
<dbReference type="InterPro" id="IPR001607">
    <property type="entry name" value="Znf_UBP"/>
</dbReference>
<feature type="binding site" evidence="13">
    <location>
        <position position="218"/>
    </location>
    <ligand>
        <name>Zn(2+)</name>
        <dbReference type="ChEBI" id="CHEBI:29105"/>
    </ligand>
</feature>
<evidence type="ECO:0000313" key="19">
    <source>
        <dbReference type="Proteomes" id="UP000000709"/>
    </source>
</evidence>
<feature type="active site" description="Proton acceptor" evidence="12">
    <location>
        <position position="735"/>
    </location>
</feature>
<evidence type="ECO:0000259" key="17">
    <source>
        <dbReference type="PROSITE" id="PS50271"/>
    </source>
</evidence>
<evidence type="ECO:0000256" key="11">
    <source>
        <dbReference type="PIRNR" id="PIRNR016308"/>
    </source>
</evidence>
<dbReference type="Pfam" id="PF00443">
    <property type="entry name" value="UCH"/>
    <property type="match status" value="1"/>
</dbReference>
<dbReference type="FunFam" id="3.30.40.10:FF:000396">
    <property type="entry name" value="Ubiquitin carboxyl-terminal hydrolase"/>
    <property type="match status" value="1"/>
</dbReference>
<dbReference type="InterPro" id="IPR028889">
    <property type="entry name" value="USP"/>
</dbReference>
<dbReference type="SUPFAM" id="SSF46934">
    <property type="entry name" value="UBA-like"/>
    <property type="match status" value="1"/>
</dbReference>
<dbReference type="Gene3D" id="3.90.70.10">
    <property type="entry name" value="Cysteine proteinases"/>
    <property type="match status" value="1"/>
</dbReference>
<dbReference type="EC" id="3.4.19.12" evidence="11"/>
<evidence type="ECO:0000256" key="6">
    <source>
        <dbReference type="ARBA" id="ARBA00022771"/>
    </source>
</evidence>
<dbReference type="InterPro" id="IPR050164">
    <property type="entry name" value="Peptidase_C19"/>
</dbReference>
<dbReference type="InterPro" id="IPR013083">
    <property type="entry name" value="Znf_RING/FYVE/PHD"/>
</dbReference>
<dbReference type="PROSITE" id="PS50271">
    <property type="entry name" value="ZF_UBP"/>
    <property type="match status" value="1"/>
</dbReference>
<dbReference type="CDD" id="cd02658">
    <property type="entry name" value="Peptidase_C19B"/>
    <property type="match status" value="1"/>
</dbReference>
<dbReference type="PROSITE" id="PS50030">
    <property type="entry name" value="UBA"/>
    <property type="match status" value="2"/>
</dbReference>
<evidence type="ECO:0000256" key="14">
    <source>
        <dbReference type="PROSITE-ProRule" id="PRU00502"/>
    </source>
</evidence>
<feature type="domain" description="USP" evidence="16">
    <location>
        <begin position="313"/>
        <end position="781"/>
    </location>
</feature>
<evidence type="ECO:0000256" key="5">
    <source>
        <dbReference type="ARBA" id="ARBA00022737"/>
    </source>
</evidence>
<evidence type="ECO:0000256" key="13">
    <source>
        <dbReference type="PIRSR" id="PIRSR016308-3"/>
    </source>
</evidence>
<dbReference type="GO" id="GO:0016579">
    <property type="term" value="P:protein deubiquitination"/>
    <property type="evidence" value="ECO:0007669"/>
    <property type="project" value="InterPro"/>
</dbReference>
<keyword evidence="9 11" id="KW-0788">Thiol protease</keyword>
<dbReference type="OMA" id="FVPCEHT"/>
<dbReference type="AlphaFoldDB" id="G3ALM3"/>
<dbReference type="GO" id="GO:0008270">
    <property type="term" value="F:zinc ion binding"/>
    <property type="evidence" value="ECO:0007669"/>
    <property type="project" value="UniProtKB-UniRule"/>
</dbReference>
<dbReference type="HOGENOM" id="CLU_009884_1_0_1"/>
<reference evidence="18 19" key="1">
    <citation type="journal article" date="2011" name="Proc. Natl. Acad. Sci. U.S.A.">
        <title>Comparative genomics of xylose-fermenting fungi for enhanced biofuel production.</title>
        <authorList>
            <person name="Wohlbach D.J."/>
            <person name="Kuo A."/>
            <person name="Sato T.K."/>
            <person name="Potts K.M."/>
            <person name="Salamov A.A."/>
            <person name="LaButti K.M."/>
            <person name="Sun H."/>
            <person name="Clum A."/>
            <person name="Pangilinan J.L."/>
            <person name="Lindquist E.A."/>
            <person name="Lucas S."/>
            <person name="Lapidus A."/>
            <person name="Jin M."/>
            <person name="Gunawan C."/>
            <person name="Balan V."/>
            <person name="Dale B.E."/>
            <person name="Jeffries T.W."/>
            <person name="Zinkel R."/>
            <person name="Barry K.W."/>
            <person name="Grigoriev I.V."/>
            <person name="Gasch A.P."/>
        </authorList>
    </citation>
    <scope>NUCLEOTIDE SEQUENCE [LARGE SCALE GENOMIC DNA]</scope>
    <source>
        <strain evidence="19">NRRL Y-27907 / 11-Y1</strain>
    </source>
</reference>